<dbReference type="InterPro" id="IPR014729">
    <property type="entry name" value="Rossmann-like_a/b/a_fold"/>
</dbReference>
<protein>
    <recommendedName>
        <fullName evidence="3">Lysine--tRNA ligase</fullName>
    </recommendedName>
</protein>
<evidence type="ECO:0008006" key="3">
    <source>
        <dbReference type="Google" id="ProtNLM"/>
    </source>
</evidence>
<gene>
    <name evidence="2" type="ORF">METZ01_LOCUS363461</name>
</gene>
<dbReference type="AlphaFoldDB" id="A0A382SN13"/>
<organism evidence="2">
    <name type="scientific">marine metagenome</name>
    <dbReference type="NCBI Taxonomy" id="408172"/>
    <lineage>
        <taxon>unclassified sequences</taxon>
        <taxon>metagenomes</taxon>
        <taxon>ecological metagenomes</taxon>
    </lineage>
</organism>
<reference evidence="2" key="1">
    <citation type="submission" date="2018-05" db="EMBL/GenBank/DDBJ databases">
        <authorList>
            <person name="Lanie J.A."/>
            <person name="Ng W.-L."/>
            <person name="Kazmierczak K.M."/>
            <person name="Andrzejewski T.M."/>
            <person name="Davidsen T.M."/>
            <person name="Wayne K.J."/>
            <person name="Tettelin H."/>
            <person name="Glass J.I."/>
            <person name="Rusch D."/>
            <person name="Podicherti R."/>
            <person name="Tsui H.-C.T."/>
            <person name="Winkler M.E."/>
        </authorList>
    </citation>
    <scope>NUCLEOTIDE SEQUENCE</scope>
</reference>
<dbReference type="InterPro" id="IPR002904">
    <property type="entry name" value="Lys-tRNA-ligase"/>
</dbReference>
<dbReference type="GO" id="GO:0004824">
    <property type="term" value="F:lysine-tRNA ligase activity"/>
    <property type="evidence" value="ECO:0007669"/>
    <property type="project" value="InterPro"/>
</dbReference>
<evidence type="ECO:0000256" key="1">
    <source>
        <dbReference type="SAM" id="MobiDB-lite"/>
    </source>
</evidence>
<evidence type="ECO:0000313" key="2">
    <source>
        <dbReference type="EMBL" id="SVD10607.1"/>
    </source>
</evidence>
<dbReference type="Gene3D" id="3.40.50.620">
    <property type="entry name" value="HUPs"/>
    <property type="match status" value="1"/>
</dbReference>
<accession>A0A382SN13</accession>
<feature type="non-terminal residue" evidence="2">
    <location>
        <position position="44"/>
    </location>
</feature>
<dbReference type="EMBL" id="UINC01129897">
    <property type="protein sequence ID" value="SVD10607.1"/>
    <property type="molecule type" value="Genomic_DNA"/>
</dbReference>
<feature type="region of interest" description="Disordered" evidence="1">
    <location>
        <begin position="1"/>
        <end position="44"/>
    </location>
</feature>
<dbReference type="GO" id="GO:0005737">
    <property type="term" value="C:cytoplasm"/>
    <property type="evidence" value="ECO:0007669"/>
    <property type="project" value="InterPro"/>
</dbReference>
<dbReference type="GO" id="GO:0006430">
    <property type="term" value="P:lysyl-tRNA aminoacylation"/>
    <property type="evidence" value="ECO:0007669"/>
    <property type="project" value="InterPro"/>
</dbReference>
<proteinExistence type="predicted"/>
<dbReference type="GO" id="GO:0005524">
    <property type="term" value="F:ATP binding"/>
    <property type="evidence" value="ECO:0007669"/>
    <property type="project" value="InterPro"/>
</dbReference>
<sequence length="44" mass="4866">MGQKRSWPFAEATQIQQRRSRPGANDKPVLFQTGYGPSGLPHIG</sequence>
<dbReference type="Pfam" id="PF01921">
    <property type="entry name" value="tRNA-synt_1f"/>
    <property type="match status" value="1"/>
</dbReference>
<name>A0A382SN13_9ZZZZ</name>